<reference evidence="3" key="1">
    <citation type="journal article" date="2020" name="Nat. Genet.">
        <title>Genomic diversifications of five Gossypium allopolyploid species and their impact on cotton improvement.</title>
        <authorList>
            <person name="Chen Z.J."/>
            <person name="Sreedasyam A."/>
            <person name="Ando A."/>
            <person name="Song Q."/>
            <person name="De Santiago L.M."/>
            <person name="Hulse-Kemp A.M."/>
            <person name="Ding M."/>
            <person name="Ye W."/>
            <person name="Kirkbride R.C."/>
            <person name="Jenkins J."/>
            <person name="Plott C."/>
            <person name="Lovell J."/>
            <person name="Lin Y.M."/>
            <person name="Vaughn R."/>
            <person name="Liu B."/>
            <person name="Simpson S."/>
            <person name="Scheffler B.E."/>
            <person name="Wen L."/>
            <person name="Saski C.A."/>
            <person name="Grover C.E."/>
            <person name="Hu G."/>
            <person name="Conover J.L."/>
            <person name="Carlson J.W."/>
            <person name="Shu S."/>
            <person name="Boston L.B."/>
            <person name="Williams M."/>
            <person name="Peterson D.G."/>
            <person name="McGee K."/>
            <person name="Jones D.C."/>
            <person name="Wendel J.F."/>
            <person name="Stelly D.M."/>
            <person name="Grimwood J."/>
            <person name="Schmutz J."/>
        </authorList>
    </citation>
    <scope>NUCLEOTIDE SEQUENCE [LARGE SCALE GENOMIC DNA]</scope>
    <source>
        <strain evidence="3">cv. TM-1</strain>
    </source>
</reference>
<dbReference type="PANTHER" id="PTHR34482">
    <property type="entry name" value="DNA DAMAGE-INDUCIBLE PROTEIN 1-LIKE"/>
    <property type="match status" value="1"/>
</dbReference>
<reference evidence="4" key="2">
    <citation type="submission" date="2025-08" db="UniProtKB">
        <authorList>
            <consortium name="RefSeq"/>
        </authorList>
    </citation>
    <scope>IDENTIFICATION</scope>
</reference>
<dbReference type="PANTHER" id="PTHR34482:SF36">
    <property type="entry name" value="RETROTRANSPOSON GAG DOMAIN-CONTAINING PROTEIN"/>
    <property type="match status" value="1"/>
</dbReference>
<dbReference type="GeneID" id="121205005"/>
<protein>
    <recommendedName>
        <fullName evidence="2">Retrotransposon gag domain-containing protein</fullName>
    </recommendedName>
</protein>
<feature type="region of interest" description="Disordered" evidence="1">
    <location>
        <begin position="1"/>
        <end position="24"/>
    </location>
</feature>
<evidence type="ECO:0000256" key="1">
    <source>
        <dbReference type="SAM" id="MobiDB-lite"/>
    </source>
</evidence>
<dbReference type="RefSeq" id="XP_040931870.1">
    <property type="nucleotide sequence ID" value="XM_041075936.1"/>
</dbReference>
<organism evidence="3 4">
    <name type="scientific">Gossypium hirsutum</name>
    <name type="common">Upland cotton</name>
    <name type="synonym">Gossypium mexicanum</name>
    <dbReference type="NCBI Taxonomy" id="3635"/>
    <lineage>
        <taxon>Eukaryota</taxon>
        <taxon>Viridiplantae</taxon>
        <taxon>Streptophyta</taxon>
        <taxon>Embryophyta</taxon>
        <taxon>Tracheophyta</taxon>
        <taxon>Spermatophyta</taxon>
        <taxon>Magnoliopsida</taxon>
        <taxon>eudicotyledons</taxon>
        <taxon>Gunneridae</taxon>
        <taxon>Pentapetalae</taxon>
        <taxon>rosids</taxon>
        <taxon>malvids</taxon>
        <taxon>Malvales</taxon>
        <taxon>Malvaceae</taxon>
        <taxon>Malvoideae</taxon>
        <taxon>Gossypium</taxon>
    </lineage>
</organism>
<dbReference type="Proteomes" id="UP000818029">
    <property type="component" value="Chromosome A08"/>
</dbReference>
<feature type="domain" description="Retrotransposon gag" evidence="2">
    <location>
        <begin position="126"/>
        <end position="220"/>
    </location>
</feature>
<evidence type="ECO:0000313" key="4">
    <source>
        <dbReference type="RefSeq" id="XP_040931870.1"/>
    </source>
</evidence>
<dbReference type="Gene3D" id="4.10.60.10">
    <property type="entry name" value="Zinc finger, CCHC-type"/>
    <property type="match status" value="1"/>
</dbReference>
<feature type="compositionally biased region" description="Basic residues" evidence="1">
    <location>
        <begin position="1"/>
        <end position="15"/>
    </location>
</feature>
<proteinExistence type="predicted"/>
<sequence>MSTRRCARGRGRGRGSARFGSASNQMPNVEAREALTLPIPETGLYDRVTGDDALSQAMLRILERVAGPGIGIGSGGSISKRLRLNGAEIFKGITGVAPNVFKYWLEATERIMDDLDCTFEQNLKEAVSLLREEAYQWWLTVKEGTQPDWITWELFKLVFQVKYVGASYVDARRKEFLNLTQGDRSVAEYEAEFLRLSWYAKGIVEKDYERCVRFQDGLRDSLQILIAPEREQDFAALVEKEKIAGDVKRTEHLNRKRERGRNKRDFEPFNYDQRPNRRARVDGPVRTGPPVATIGLSPCDICGKSHARECWRRTGACLSCGSMEHRLRECPKRPD</sequence>
<accession>A0ABM2YMX2</accession>
<dbReference type="InterPro" id="IPR005162">
    <property type="entry name" value="Retrotrans_gag_dom"/>
</dbReference>
<dbReference type="Pfam" id="PF03732">
    <property type="entry name" value="Retrotrans_gag"/>
    <property type="match status" value="1"/>
</dbReference>
<keyword evidence="3" id="KW-1185">Reference proteome</keyword>
<evidence type="ECO:0000313" key="3">
    <source>
        <dbReference type="Proteomes" id="UP000818029"/>
    </source>
</evidence>
<name>A0ABM2YMX2_GOSHI</name>
<gene>
    <name evidence="4" type="primary">LOC121205005</name>
</gene>
<evidence type="ECO:0000259" key="2">
    <source>
        <dbReference type="Pfam" id="PF03732"/>
    </source>
</evidence>
<feature type="region of interest" description="Disordered" evidence="1">
    <location>
        <begin position="249"/>
        <end position="287"/>
    </location>
</feature>